<protein>
    <submittedName>
        <fullName evidence="1">Uncharacterized protein</fullName>
    </submittedName>
</protein>
<reference evidence="1" key="1">
    <citation type="submission" date="2018-06" db="EMBL/GenBank/DDBJ databases">
        <authorList>
            <person name="Zhirakovskaya E."/>
        </authorList>
    </citation>
    <scope>NUCLEOTIDE SEQUENCE</scope>
</reference>
<sequence length="111" mass="12269">MKKKTIKLNSLQRRTLALFQLLARSPESATLNEATGEITVAHLPEVHGNHVHIGKFTLSAQEASGFANEAVWRALARRGMIISGFPFQATLTRTGLDYDTGYGDQFELSDH</sequence>
<proteinExistence type="predicted"/>
<evidence type="ECO:0000313" key="1">
    <source>
        <dbReference type="EMBL" id="VAV87692.1"/>
    </source>
</evidence>
<dbReference type="AlphaFoldDB" id="A0A3B0R5A2"/>
<name>A0A3B0R5A2_9ZZZZ</name>
<dbReference type="EMBL" id="UOED01000029">
    <property type="protein sequence ID" value="VAV87692.1"/>
    <property type="molecule type" value="Genomic_DNA"/>
</dbReference>
<organism evidence="1">
    <name type="scientific">hydrothermal vent metagenome</name>
    <dbReference type="NCBI Taxonomy" id="652676"/>
    <lineage>
        <taxon>unclassified sequences</taxon>
        <taxon>metagenomes</taxon>
        <taxon>ecological metagenomes</taxon>
    </lineage>
</organism>
<accession>A0A3B0R5A2</accession>
<gene>
    <name evidence="1" type="ORF">MNBD_ALPHA02-942</name>
</gene>